<comment type="caution">
    <text evidence="1">The sequence shown here is derived from an EMBL/GenBank/DDBJ whole genome shotgun (WGS) entry which is preliminary data.</text>
</comment>
<protein>
    <submittedName>
        <fullName evidence="1">Uncharacterized protein</fullName>
    </submittedName>
</protein>
<dbReference type="EMBL" id="JAVXUP010000685">
    <property type="protein sequence ID" value="KAK3022928.1"/>
    <property type="molecule type" value="Genomic_DNA"/>
</dbReference>
<accession>A0AA88WBF2</accession>
<dbReference type="AlphaFoldDB" id="A0AA88WBF2"/>
<reference evidence="1" key="1">
    <citation type="submission" date="2022-12" db="EMBL/GenBank/DDBJ databases">
        <title>Draft genome assemblies for two species of Escallonia (Escalloniales).</title>
        <authorList>
            <person name="Chanderbali A."/>
            <person name="Dervinis C."/>
            <person name="Anghel I."/>
            <person name="Soltis D."/>
            <person name="Soltis P."/>
            <person name="Zapata F."/>
        </authorList>
    </citation>
    <scope>NUCLEOTIDE SEQUENCE</scope>
    <source>
        <strain evidence="1">UCBG64.0493</strain>
        <tissue evidence="1">Leaf</tissue>
    </source>
</reference>
<evidence type="ECO:0000313" key="1">
    <source>
        <dbReference type="EMBL" id="KAK3022928.1"/>
    </source>
</evidence>
<gene>
    <name evidence="1" type="ORF">RJ639_047150</name>
</gene>
<evidence type="ECO:0000313" key="2">
    <source>
        <dbReference type="Proteomes" id="UP001188597"/>
    </source>
</evidence>
<proteinExistence type="predicted"/>
<name>A0AA88WBF2_9ASTE</name>
<dbReference type="Proteomes" id="UP001188597">
    <property type="component" value="Unassembled WGS sequence"/>
</dbReference>
<keyword evidence="2" id="KW-1185">Reference proteome</keyword>
<sequence>MNHSLKYWEFDPEGGTPDERAHLEALRKEFHENRFNVKQSCDLLMRYQKNNLTSCTF</sequence>
<organism evidence="1 2">
    <name type="scientific">Escallonia herrerae</name>
    <dbReference type="NCBI Taxonomy" id="1293975"/>
    <lineage>
        <taxon>Eukaryota</taxon>
        <taxon>Viridiplantae</taxon>
        <taxon>Streptophyta</taxon>
        <taxon>Embryophyta</taxon>
        <taxon>Tracheophyta</taxon>
        <taxon>Spermatophyta</taxon>
        <taxon>Magnoliopsida</taxon>
        <taxon>eudicotyledons</taxon>
        <taxon>Gunneridae</taxon>
        <taxon>Pentapetalae</taxon>
        <taxon>asterids</taxon>
        <taxon>campanulids</taxon>
        <taxon>Escalloniales</taxon>
        <taxon>Escalloniaceae</taxon>
        <taxon>Escallonia</taxon>
    </lineage>
</organism>